<evidence type="ECO:0000313" key="9">
    <source>
        <dbReference type="Proteomes" id="UP000611640"/>
    </source>
</evidence>
<evidence type="ECO:0000256" key="6">
    <source>
        <dbReference type="ARBA" id="ARBA00023274"/>
    </source>
</evidence>
<dbReference type="GO" id="GO:0005737">
    <property type="term" value="C:cytoplasm"/>
    <property type="evidence" value="ECO:0007669"/>
    <property type="project" value="UniProtKB-SubCell"/>
</dbReference>
<evidence type="ECO:0000256" key="5">
    <source>
        <dbReference type="ARBA" id="ARBA00022884"/>
    </source>
</evidence>
<dbReference type="EMBL" id="AP023355">
    <property type="protein sequence ID" value="BCJ37047.1"/>
    <property type="molecule type" value="Genomic_DNA"/>
</dbReference>
<dbReference type="InterPro" id="IPR008858">
    <property type="entry name" value="TROVE_dom"/>
</dbReference>
<evidence type="ECO:0000256" key="2">
    <source>
        <dbReference type="ARBA" id="ARBA00007814"/>
    </source>
</evidence>
<dbReference type="GO" id="GO:0046872">
    <property type="term" value="F:metal ion binding"/>
    <property type="evidence" value="ECO:0007669"/>
    <property type="project" value="UniProtKB-KW"/>
</dbReference>
<reference evidence="8 9" key="1">
    <citation type="submission" date="2020-08" db="EMBL/GenBank/DDBJ databases">
        <title>Whole genome shotgun sequence of Actinocatenispora thailandica NBRC 105041.</title>
        <authorList>
            <person name="Komaki H."/>
            <person name="Tamura T."/>
        </authorList>
    </citation>
    <scope>NUCLEOTIDE SEQUENCE [LARGE SCALE GENOMIC DNA]</scope>
    <source>
        <strain evidence="8 9">NBRC 105041</strain>
    </source>
</reference>
<dbReference type="KEGG" id="atl:Athai_45500"/>
<dbReference type="PANTHER" id="PTHR14202:SF0">
    <property type="entry name" value="RNA-BINDING PROTEIN RO60"/>
    <property type="match status" value="1"/>
</dbReference>
<dbReference type="InterPro" id="IPR036465">
    <property type="entry name" value="vWFA_dom_sf"/>
</dbReference>
<dbReference type="GO" id="GO:1990904">
    <property type="term" value="C:ribonucleoprotein complex"/>
    <property type="evidence" value="ECO:0007669"/>
    <property type="project" value="UniProtKB-KW"/>
</dbReference>
<comment type="subcellular location">
    <subcellularLocation>
        <location evidence="1">Cytoplasm</location>
    </subcellularLocation>
</comment>
<keyword evidence="6" id="KW-0687">Ribonucleoprotein</keyword>
<evidence type="ECO:0000259" key="7">
    <source>
        <dbReference type="PROSITE" id="PS50988"/>
    </source>
</evidence>
<dbReference type="Pfam" id="PF25045">
    <property type="entry name" value="vWA_Ro60"/>
    <property type="match status" value="1"/>
</dbReference>
<evidence type="ECO:0000256" key="3">
    <source>
        <dbReference type="ARBA" id="ARBA00022490"/>
    </source>
</evidence>
<dbReference type="AlphaFoldDB" id="A0A7R7DSM3"/>
<dbReference type="Gene3D" id="3.40.50.410">
    <property type="entry name" value="von Willebrand factor, type A domain"/>
    <property type="match status" value="1"/>
</dbReference>
<proteinExistence type="inferred from homology"/>
<dbReference type="PROSITE" id="PS50988">
    <property type="entry name" value="TROVE"/>
    <property type="match status" value="1"/>
</dbReference>
<accession>A0A7R7DSM3</accession>
<sequence>MADALAAINLRRTRQDRPADPRQAANNAGGYGFTVTPAARLHRFLTLGVAEGTYYTGAPELAADNAQVVLDAARADAAELVRAVVEVSTAGRAPRQHPAVFALAAASALGDVDGRRAAFAALPQVCRTGTHLFLFARYREQFAGWGRGARRAVARWYLGQGVDRLEYQLLKYRQREGWTHRDLLRLAHPVSGEPARRALFDLVCGRDAELADLPLYRAYLAANSTGDVATWVRLIGDAGLSWEMLPDAALTEPDVWAALLDRGLPQTALLRQLPRLTRLGLLAPMSARAAAVAAQLADPRRLSAARVHPVSVLVAARTYAAGASGRSDRTWVPSAPVVDGLDAAFYAAYGAVRPAGKRTLLALDVSGSMTVPAGGLPVSCREASAALALVTAATEPAHAIVGFTGGGRGWTRASPLTPLAIGPRQRLDDVVAAVSNLPFGRTDCALPMVWARERGVEVDTFVVLTDNETWAGDVHPHQALADYRAATGIAARLVVAALTPTRFTIADPSDAGMLDVSGFDSAVPGLIADFSRGDL</sequence>
<dbReference type="SUPFAM" id="SSF140864">
    <property type="entry name" value="TROVE domain-like"/>
    <property type="match status" value="1"/>
</dbReference>
<dbReference type="InterPro" id="IPR040322">
    <property type="entry name" value="TROVE2"/>
</dbReference>
<name>A0A7R7DSM3_9ACTN</name>
<dbReference type="Pfam" id="PF05731">
    <property type="entry name" value="TROVE"/>
    <property type="match status" value="2"/>
</dbReference>
<dbReference type="InterPro" id="IPR037214">
    <property type="entry name" value="TROVE_dom_sf"/>
</dbReference>
<evidence type="ECO:0000256" key="4">
    <source>
        <dbReference type="ARBA" id="ARBA00022723"/>
    </source>
</evidence>
<keyword evidence="5" id="KW-0694">RNA-binding</keyword>
<dbReference type="Proteomes" id="UP000611640">
    <property type="component" value="Chromosome"/>
</dbReference>
<keyword evidence="4" id="KW-0479">Metal-binding</keyword>
<dbReference type="GO" id="GO:0003723">
    <property type="term" value="F:RNA binding"/>
    <property type="evidence" value="ECO:0007669"/>
    <property type="project" value="UniProtKB-KW"/>
</dbReference>
<feature type="domain" description="TROVE" evidence="7">
    <location>
        <begin position="24"/>
        <end position="357"/>
    </location>
</feature>
<keyword evidence="9" id="KW-1185">Reference proteome</keyword>
<organism evidence="8 9">
    <name type="scientific">Actinocatenispora thailandica</name>
    <dbReference type="NCBI Taxonomy" id="227318"/>
    <lineage>
        <taxon>Bacteria</taxon>
        <taxon>Bacillati</taxon>
        <taxon>Actinomycetota</taxon>
        <taxon>Actinomycetes</taxon>
        <taxon>Micromonosporales</taxon>
        <taxon>Micromonosporaceae</taxon>
        <taxon>Actinocatenispora</taxon>
    </lineage>
</organism>
<dbReference type="SUPFAM" id="SSF53300">
    <property type="entry name" value="vWA-like"/>
    <property type="match status" value="1"/>
</dbReference>
<keyword evidence="3" id="KW-0963">Cytoplasm</keyword>
<protein>
    <submittedName>
        <fullName evidence="8">RNA-binding protein</fullName>
    </submittedName>
</protein>
<comment type="similarity">
    <text evidence="2">Belongs to the Ro 60 kDa family.</text>
</comment>
<dbReference type="PANTHER" id="PTHR14202">
    <property type="entry name" value="60 KDA RIBONUCLEOPROTEIN SSA/RO"/>
    <property type="match status" value="1"/>
</dbReference>
<dbReference type="InterPro" id="IPR056800">
    <property type="entry name" value="vWA_Ro60"/>
</dbReference>
<evidence type="ECO:0000313" key="8">
    <source>
        <dbReference type="EMBL" id="BCJ37047.1"/>
    </source>
</evidence>
<gene>
    <name evidence="8" type="ORF">Athai_45500</name>
</gene>
<evidence type="ECO:0000256" key="1">
    <source>
        <dbReference type="ARBA" id="ARBA00004496"/>
    </source>
</evidence>
<dbReference type="RefSeq" id="WP_203963312.1">
    <property type="nucleotide sequence ID" value="NZ_AP023355.1"/>
</dbReference>